<dbReference type="WBParaSite" id="ASIM_0001548501-mRNA-1">
    <property type="protein sequence ID" value="ASIM_0001548501-mRNA-1"/>
    <property type="gene ID" value="ASIM_0001548501"/>
</dbReference>
<evidence type="ECO:0000313" key="4">
    <source>
        <dbReference type="EMBL" id="VDK53619.1"/>
    </source>
</evidence>
<dbReference type="InterPro" id="IPR011893">
    <property type="entry name" value="Selenoprotein_Rdx-typ"/>
</dbReference>
<dbReference type="SUPFAM" id="SSF52833">
    <property type="entry name" value="Thioredoxin-like"/>
    <property type="match status" value="1"/>
</dbReference>
<dbReference type="OrthoDB" id="60822at2759"/>
<reference evidence="6" key="1">
    <citation type="submission" date="2017-02" db="UniProtKB">
        <authorList>
            <consortium name="WormBaseParasite"/>
        </authorList>
    </citation>
    <scope>IDENTIFICATION</scope>
</reference>
<dbReference type="PANTHER" id="PTHR13544">
    <property type="entry name" value="SELENOPROTEIN T"/>
    <property type="match status" value="1"/>
</dbReference>
<protein>
    <submittedName>
        <fullName evidence="6">SelT-like protein (inferred by orthology to a D. melanogaster protein)</fullName>
    </submittedName>
</protein>
<feature type="chain" id="PRO_5043121234" evidence="3">
    <location>
        <begin position="25"/>
        <end position="276"/>
    </location>
</feature>
<gene>
    <name evidence="4" type="ORF">ASIM_LOCUS14894</name>
</gene>
<dbReference type="PANTHER" id="PTHR13544:SF0">
    <property type="entry name" value="THIOREDOXIN REDUCTASE-LIKE SELENOPROTEIN T"/>
    <property type="match status" value="1"/>
</dbReference>
<proteinExistence type="predicted"/>
<evidence type="ECO:0000256" key="3">
    <source>
        <dbReference type="SAM" id="SignalP"/>
    </source>
</evidence>
<dbReference type="EMBL" id="UYRR01031986">
    <property type="protein sequence ID" value="VDK53619.1"/>
    <property type="molecule type" value="Genomic_DNA"/>
</dbReference>
<keyword evidence="2" id="KW-0676">Redox-active center</keyword>
<sequence>MLNDRISVLILGISLILSLRDIYGHTKESGDRSDNNVDDEAAFSKEFGDEEIRNEEDQIENDPEQEIRVRKPSSQFTAPPTLKNLPNMKFLFCVSCGYRQAFDEFSKMIHEKYPSMQIDGANYSPVAWKSIIAQFVGLSKIAIIVLIVMGRDPFQSIGQPTPTIFAWALNNKLSSCMMIFLLSNAVESSMMSTGAFEIYLGDELIWSKLESGRVPSPTELIQIIDQHMELSGAKVRFIALLEHISVISQKPLKDKDQFFFEKKTWFPKHFLHLNNR</sequence>
<dbReference type="NCBIfam" id="TIGR02174">
    <property type="entry name" value="CXXU_selWTH"/>
    <property type="match status" value="1"/>
</dbReference>
<organism evidence="6">
    <name type="scientific">Anisakis simplex</name>
    <name type="common">Herring worm</name>
    <dbReference type="NCBI Taxonomy" id="6269"/>
    <lineage>
        <taxon>Eukaryota</taxon>
        <taxon>Metazoa</taxon>
        <taxon>Ecdysozoa</taxon>
        <taxon>Nematoda</taxon>
        <taxon>Chromadorea</taxon>
        <taxon>Rhabditida</taxon>
        <taxon>Spirurina</taxon>
        <taxon>Ascaridomorpha</taxon>
        <taxon>Ascaridoidea</taxon>
        <taxon>Anisakidae</taxon>
        <taxon>Anisakis</taxon>
        <taxon>Anisakis simplex complex</taxon>
    </lineage>
</organism>
<name>A0A0M3K3E6_ANISI</name>
<dbReference type="Proteomes" id="UP000267096">
    <property type="component" value="Unassembled WGS sequence"/>
</dbReference>
<evidence type="ECO:0000256" key="2">
    <source>
        <dbReference type="ARBA" id="ARBA00023284"/>
    </source>
</evidence>
<reference evidence="4 5" key="2">
    <citation type="submission" date="2018-11" db="EMBL/GenBank/DDBJ databases">
        <authorList>
            <consortium name="Pathogen Informatics"/>
        </authorList>
    </citation>
    <scope>NUCLEOTIDE SEQUENCE [LARGE SCALE GENOMIC DNA]</scope>
</reference>
<dbReference type="Gene3D" id="3.40.30.10">
    <property type="entry name" value="Glutaredoxin"/>
    <property type="match status" value="1"/>
</dbReference>
<feature type="signal peptide" evidence="3">
    <location>
        <begin position="1"/>
        <end position="24"/>
    </location>
</feature>
<evidence type="ECO:0000313" key="5">
    <source>
        <dbReference type="Proteomes" id="UP000267096"/>
    </source>
</evidence>
<dbReference type="InterPro" id="IPR019389">
    <property type="entry name" value="Selenoprotein_T"/>
</dbReference>
<keyword evidence="5" id="KW-1185">Reference proteome</keyword>
<dbReference type="GO" id="GO:0045454">
    <property type="term" value="P:cell redox homeostasis"/>
    <property type="evidence" value="ECO:0007669"/>
    <property type="project" value="TreeGrafter"/>
</dbReference>
<dbReference type="Pfam" id="PF10262">
    <property type="entry name" value="Rdx"/>
    <property type="match status" value="1"/>
</dbReference>
<dbReference type="GO" id="GO:0004791">
    <property type="term" value="F:thioredoxin-disulfide reductase (NADPH) activity"/>
    <property type="evidence" value="ECO:0007669"/>
    <property type="project" value="TreeGrafter"/>
</dbReference>
<evidence type="ECO:0000256" key="1">
    <source>
        <dbReference type="ARBA" id="ARBA00022729"/>
    </source>
</evidence>
<evidence type="ECO:0000313" key="6">
    <source>
        <dbReference type="WBParaSite" id="ASIM_0001548501-mRNA-1"/>
    </source>
</evidence>
<dbReference type="AlphaFoldDB" id="A0A0M3K3E6"/>
<accession>A0A0M3K3E6</accession>
<dbReference type="GO" id="GO:0005789">
    <property type="term" value="C:endoplasmic reticulum membrane"/>
    <property type="evidence" value="ECO:0007669"/>
    <property type="project" value="TreeGrafter"/>
</dbReference>
<dbReference type="InterPro" id="IPR036249">
    <property type="entry name" value="Thioredoxin-like_sf"/>
</dbReference>
<keyword evidence="1 3" id="KW-0732">Signal</keyword>